<accession>A0A7C4L0J0</accession>
<gene>
    <name evidence="4" type="ORF">ENT17_11665</name>
</gene>
<dbReference type="InterPro" id="IPR010502">
    <property type="entry name" value="Carb-bd_dom_fam9"/>
</dbReference>
<evidence type="ECO:0000256" key="2">
    <source>
        <dbReference type="SAM" id="SignalP"/>
    </source>
</evidence>
<dbReference type="Gene3D" id="2.60.40.1190">
    <property type="match status" value="1"/>
</dbReference>
<protein>
    <recommendedName>
        <fullName evidence="3">Carbohydrate-binding domain-containing protein</fullName>
    </recommendedName>
</protein>
<dbReference type="AlphaFoldDB" id="A0A7C4L0J0"/>
<feature type="domain" description="Carbohydrate-binding" evidence="3">
    <location>
        <begin position="120"/>
        <end position="315"/>
    </location>
</feature>
<dbReference type="GO" id="GO:0004553">
    <property type="term" value="F:hydrolase activity, hydrolyzing O-glycosyl compounds"/>
    <property type="evidence" value="ECO:0007669"/>
    <property type="project" value="InterPro"/>
</dbReference>
<keyword evidence="2" id="KW-0732">Signal</keyword>
<feature type="signal peptide" evidence="2">
    <location>
        <begin position="1"/>
        <end position="20"/>
    </location>
</feature>
<name>A0A7C4L0J0_9CHLR</name>
<dbReference type="PROSITE" id="PS51257">
    <property type="entry name" value="PROKAR_LIPOPROTEIN"/>
    <property type="match status" value="1"/>
</dbReference>
<dbReference type="GO" id="GO:0030246">
    <property type="term" value="F:carbohydrate binding"/>
    <property type="evidence" value="ECO:0007669"/>
    <property type="project" value="InterPro"/>
</dbReference>
<feature type="chain" id="PRO_5028363034" description="Carbohydrate-binding domain-containing protein" evidence="2">
    <location>
        <begin position="21"/>
        <end position="316"/>
    </location>
</feature>
<sequence length="316" mass="34238">MKRQLSIGFALLMLLLLALACNLPGRQAAPTPSEPTPNRTMTALFELVQTQVVIPSPLPSATPQAAVNTNTPPPSPSPLPTSTAVQPTQPPASPTVTNTAALRSAGSYTAPFLSEAPKLDGVWDEWKTTAYPMKLVVYGKENHTGKEDLEGSFRIGWDNTYLYLAVKVIDDQYAQNASGIDLYKGDSIELLLDVDLLGDLNSRELNNDDYQLVISPGKGSTSGDKEAYLYYPTGKAGSRTDVKIASEGGSGLYRIEAAIPWSIFGITPADGQRYGFAVSVSDNDREDQNVQQSMVSMVPNRRLTDPTTWALLTLRR</sequence>
<organism evidence="4">
    <name type="scientific">Bellilinea caldifistulae</name>
    <dbReference type="NCBI Taxonomy" id="360411"/>
    <lineage>
        <taxon>Bacteria</taxon>
        <taxon>Bacillati</taxon>
        <taxon>Chloroflexota</taxon>
        <taxon>Anaerolineae</taxon>
        <taxon>Anaerolineales</taxon>
        <taxon>Anaerolineaceae</taxon>
        <taxon>Bellilinea</taxon>
    </lineage>
</organism>
<dbReference type="Pfam" id="PF06452">
    <property type="entry name" value="CBM9_1"/>
    <property type="match status" value="1"/>
</dbReference>
<feature type="region of interest" description="Disordered" evidence="1">
    <location>
        <begin position="59"/>
        <end position="96"/>
    </location>
</feature>
<dbReference type="GO" id="GO:0016052">
    <property type="term" value="P:carbohydrate catabolic process"/>
    <property type="evidence" value="ECO:0007669"/>
    <property type="project" value="InterPro"/>
</dbReference>
<dbReference type="EMBL" id="DSXR01000118">
    <property type="protein sequence ID" value="HGS88256.1"/>
    <property type="molecule type" value="Genomic_DNA"/>
</dbReference>
<evidence type="ECO:0000313" key="4">
    <source>
        <dbReference type="EMBL" id="HGS88256.1"/>
    </source>
</evidence>
<evidence type="ECO:0000256" key="1">
    <source>
        <dbReference type="SAM" id="MobiDB-lite"/>
    </source>
</evidence>
<evidence type="ECO:0000259" key="3">
    <source>
        <dbReference type="Pfam" id="PF06452"/>
    </source>
</evidence>
<reference evidence="4" key="1">
    <citation type="journal article" date="2020" name="mSystems">
        <title>Genome- and Community-Level Interaction Insights into Carbon Utilization and Element Cycling Functions of Hydrothermarchaeota in Hydrothermal Sediment.</title>
        <authorList>
            <person name="Zhou Z."/>
            <person name="Liu Y."/>
            <person name="Xu W."/>
            <person name="Pan J."/>
            <person name="Luo Z.H."/>
            <person name="Li M."/>
        </authorList>
    </citation>
    <scope>NUCLEOTIDE SEQUENCE [LARGE SCALE GENOMIC DNA]</scope>
    <source>
        <strain evidence="4">SpSt-556</strain>
    </source>
</reference>
<comment type="caution">
    <text evidence="4">The sequence shown here is derived from an EMBL/GenBank/DDBJ whole genome shotgun (WGS) entry which is preliminary data.</text>
</comment>
<proteinExistence type="predicted"/>
<dbReference type="SUPFAM" id="SSF49344">
    <property type="entry name" value="CBD9-like"/>
    <property type="match status" value="1"/>
</dbReference>
<feature type="compositionally biased region" description="Polar residues" evidence="1">
    <location>
        <begin position="59"/>
        <end position="70"/>
    </location>
</feature>